<dbReference type="GO" id="GO:0006465">
    <property type="term" value="P:signal peptide processing"/>
    <property type="evidence" value="ECO:0007669"/>
    <property type="project" value="InterPro"/>
</dbReference>
<dbReference type="RefSeq" id="WP_119532224.1">
    <property type="nucleotide sequence ID" value="NZ_JBHSSP010000001.1"/>
</dbReference>
<gene>
    <name evidence="4" type="ORF">CKF58_06675</name>
</gene>
<feature type="transmembrane region" description="Helical" evidence="2">
    <location>
        <begin position="12"/>
        <end position="36"/>
    </location>
</feature>
<dbReference type="EMBL" id="NRJG01000131">
    <property type="protein sequence ID" value="RIY35477.1"/>
    <property type="molecule type" value="Genomic_DNA"/>
</dbReference>
<dbReference type="InterPro" id="IPR002142">
    <property type="entry name" value="Peptidase_S49"/>
</dbReference>
<evidence type="ECO:0000313" key="4">
    <source>
        <dbReference type="EMBL" id="RIY35477.1"/>
    </source>
</evidence>
<organism evidence="4 5">
    <name type="scientific">Psittacicella hinzii</name>
    <dbReference type="NCBI Taxonomy" id="2028575"/>
    <lineage>
        <taxon>Bacteria</taxon>
        <taxon>Pseudomonadati</taxon>
        <taxon>Pseudomonadota</taxon>
        <taxon>Gammaproteobacteria</taxon>
        <taxon>Pasteurellales</taxon>
        <taxon>Psittacicellaceae</taxon>
        <taxon>Psittacicella</taxon>
    </lineage>
</organism>
<protein>
    <recommendedName>
        <fullName evidence="3">Peptidase S49 domain-containing protein</fullName>
    </recommendedName>
</protein>
<accession>A0A3A1YHG5</accession>
<name>A0A3A1YHG5_9GAMM</name>
<dbReference type="GO" id="GO:0016020">
    <property type="term" value="C:membrane"/>
    <property type="evidence" value="ECO:0007669"/>
    <property type="project" value="InterPro"/>
</dbReference>
<dbReference type="OrthoDB" id="9764363at2"/>
<feature type="active site" description="Proton donor/acceptor" evidence="1">
    <location>
        <position position="208"/>
    </location>
</feature>
<keyword evidence="2" id="KW-1133">Transmembrane helix</keyword>
<feature type="domain" description="Peptidase S49" evidence="3">
    <location>
        <begin position="402"/>
        <end position="558"/>
    </location>
</feature>
<evidence type="ECO:0000259" key="3">
    <source>
        <dbReference type="Pfam" id="PF01343"/>
    </source>
</evidence>
<keyword evidence="5" id="KW-1185">Reference proteome</keyword>
<dbReference type="PANTHER" id="PTHR33209:SF2">
    <property type="entry name" value="CHROMOSOME UNDETERMINED SCAFFOLD_55, WHOLE GENOME SHOTGUN SEQUENCE"/>
    <property type="match status" value="1"/>
</dbReference>
<reference evidence="4 5" key="1">
    <citation type="submission" date="2017-08" db="EMBL/GenBank/DDBJ databases">
        <title>Reclassification of Bisgaard taxon 37 and 44.</title>
        <authorList>
            <person name="Christensen H."/>
        </authorList>
    </citation>
    <scope>NUCLEOTIDE SEQUENCE [LARGE SCALE GENOMIC DNA]</scope>
    <source>
        <strain evidence="4 5">111</strain>
    </source>
</reference>
<dbReference type="PIRSF" id="PIRSF001217">
    <property type="entry name" value="Protease_4_SppA"/>
    <property type="match status" value="1"/>
</dbReference>
<dbReference type="Gene3D" id="3.90.226.10">
    <property type="entry name" value="2-enoyl-CoA Hydratase, Chain A, domain 1"/>
    <property type="match status" value="3"/>
</dbReference>
<evidence type="ECO:0000256" key="1">
    <source>
        <dbReference type="PIRSR" id="PIRSR001217-1"/>
    </source>
</evidence>
<dbReference type="Proteomes" id="UP000265916">
    <property type="component" value="Unassembled WGS sequence"/>
</dbReference>
<keyword evidence="2" id="KW-0472">Membrane</keyword>
<comment type="caution">
    <text evidence="4">The sequence shown here is derived from an EMBL/GenBank/DDBJ whole genome shotgun (WGS) entry which is preliminary data.</text>
</comment>
<dbReference type="SUPFAM" id="SSF52096">
    <property type="entry name" value="ClpP/crotonase"/>
    <property type="match status" value="2"/>
</dbReference>
<dbReference type="CDD" id="cd07023">
    <property type="entry name" value="S49_Sppa_N_C"/>
    <property type="match status" value="1"/>
</dbReference>
<keyword evidence="2" id="KW-0812">Transmembrane</keyword>
<dbReference type="InterPro" id="IPR004634">
    <property type="entry name" value="Pept_S49_pIV"/>
</dbReference>
<evidence type="ECO:0000256" key="2">
    <source>
        <dbReference type="SAM" id="Phobius"/>
    </source>
</evidence>
<dbReference type="PANTHER" id="PTHR33209">
    <property type="entry name" value="PROTEASE 4"/>
    <property type="match status" value="1"/>
</dbReference>
<dbReference type="GO" id="GO:0008233">
    <property type="term" value="F:peptidase activity"/>
    <property type="evidence" value="ECO:0007669"/>
    <property type="project" value="InterPro"/>
</dbReference>
<proteinExistence type="predicted"/>
<evidence type="ECO:0000313" key="5">
    <source>
        <dbReference type="Proteomes" id="UP000265916"/>
    </source>
</evidence>
<feature type="active site" description="Nucleophile" evidence="1">
    <location>
        <position position="418"/>
    </location>
</feature>
<dbReference type="InterPro" id="IPR047272">
    <property type="entry name" value="S49_SppA_C"/>
</dbReference>
<dbReference type="Pfam" id="PF01343">
    <property type="entry name" value="Peptidase_S49"/>
    <property type="match status" value="1"/>
</dbReference>
<sequence>MSLKGAICKLWGAVKFLVSIVFNVYFFLGVGLYLAITAAYEKYNEIQSPYKYSVPENAVVSLSLGDEPMNETSIYGTPAARWENLLKNSRGNRYSFSEQVYALSNAASDDKVKGVVVKLNARQYNSAQAYEITQALLNVRNAGKPVYVLVNGAAANNDLLILSAATKRYVVPGSFVRPVRPSYGAVFNKGFYDKFKIDFIGQRVSLYKDMILDDVKYQVDQDVKSTYDTYYTRYLDTMKGIGENYNRPYAEFDLSDEQLLTLFKEYKGDFAAGFTAKGWFDKVVTESEFDSLVAKEVAGRKTNAKVPNYFSLAAYTSATNKPLFDSNASSRKPHIAYVTMVGDVTRSSAGAPDVISINNTLRYLRSIYYNANNVQAVVLRIDSPGGSSNVGITLRQALDDIRAKGIPVVVSQGYLAASAGYMLSSGSDYIYTTPLTITGSIGVVITGYNLNRFLGQFDIKADAIGPGRYYSLVARLPIVQGYANPHGDAVAELWKAGITNSYHEFISQVYEGRKDHFASLEEVNRVSQGHTWSGSDAKALGLVDGFGGVSDAINKAREFVLFAQEKRETDEFSRGEFTKVAVEELDKLPVIYYNAGRRYSITGSSLVSRVLSSIDYFTDGYLTSALVTLDGYLNSNKDELLGTYQARLDTSDLDNAQGQK</sequence>
<dbReference type="InterPro" id="IPR029045">
    <property type="entry name" value="ClpP/crotonase-like_dom_sf"/>
</dbReference>
<dbReference type="AlphaFoldDB" id="A0A3A1YHG5"/>